<evidence type="ECO:0000313" key="1">
    <source>
        <dbReference type="EMBL" id="KAH8691927.1"/>
    </source>
</evidence>
<proteinExistence type="predicted"/>
<dbReference type="GeneID" id="70251235"/>
<protein>
    <submittedName>
        <fullName evidence="1">Uncharacterized protein</fullName>
    </submittedName>
</protein>
<dbReference type="Proteomes" id="UP001201262">
    <property type="component" value="Unassembled WGS sequence"/>
</dbReference>
<evidence type="ECO:0000313" key="2">
    <source>
        <dbReference type="Proteomes" id="UP001201262"/>
    </source>
</evidence>
<comment type="caution">
    <text evidence="1">The sequence shown here is derived from an EMBL/GenBank/DDBJ whole genome shotgun (WGS) entry which is preliminary data.</text>
</comment>
<gene>
    <name evidence="1" type="ORF">BGW36DRAFT_431171</name>
</gene>
<keyword evidence="2" id="KW-1185">Reference proteome</keyword>
<dbReference type="AlphaFoldDB" id="A0AAD4KID0"/>
<reference evidence="1" key="1">
    <citation type="submission" date="2021-12" db="EMBL/GenBank/DDBJ databases">
        <title>Convergent genome expansion in fungi linked to evolution of root-endophyte symbiosis.</title>
        <authorList>
            <consortium name="DOE Joint Genome Institute"/>
            <person name="Ke Y.-H."/>
            <person name="Bonito G."/>
            <person name="Liao H.-L."/>
            <person name="Looney B."/>
            <person name="Rojas-Flechas A."/>
            <person name="Nash J."/>
            <person name="Hameed K."/>
            <person name="Schadt C."/>
            <person name="Martin F."/>
            <person name="Crous P.W."/>
            <person name="Miettinen O."/>
            <person name="Magnuson J.K."/>
            <person name="Labbe J."/>
            <person name="Jacobson D."/>
            <person name="Doktycz M.J."/>
            <person name="Veneault-Fourrey C."/>
            <person name="Kuo A."/>
            <person name="Mondo S."/>
            <person name="Calhoun S."/>
            <person name="Riley R."/>
            <person name="Ohm R."/>
            <person name="LaButti K."/>
            <person name="Andreopoulos B."/>
            <person name="Pangilinan J."/>
            <person name="Nolan M."/>
            <person name="Tritt A."/>
            <person name="Clum A."/>
            <person name="Lipzen A."/>
            <person name="Daum C."/>
            <person name="Barry K."/>
            <person name="Grigoriev I.V."/>
            <person name="Vilgalys R."/>
        </authorList>
    </citation>
    <scope>NUCLEOTIDE SEQUENCE</scope>
    <source>
        <strain evidence="1">PMI_201</strain>
    </source>
</reference>
<organism evidence="1 2">
    <name type="scientific">Talaromyces proteolyticus</name>
    <dbReference type="NCBI Taxonomy" id="1131652"/>
    <lineage>
        <taxon>Eukaryota</taxon>
        <taxon>Fungi</taxon>
        <taxon>Dikarya</taxon>
        <taxon>Ascomycota</taxon>
        <taxon>Pezizomycotina</taxon>
        <taxon>Eurotiomycetes</taxon>
        <taxon>Eurotiomycetidae</taxon>
        <taxon>Eurotiales</taxon>
        <taxon>Trichocomaceae</taxon>
        <taxon>Talaromyces</taxon>
        <taxon>Talaromyces sect. Bacilispori</taxon>
    </lineage>
</organism>
<name>A0AAD4KID0_9EURO</name>
<accession>A0AAD4KID0</accession>
<sequence length="227" mass="26505">MAELRIEEYMHFDPVTEQLGSDTNMNSKTQHTWLYREKPHDDIVKEVVEVVEKTPMTKWKNLEWARAGWDTELLRVLQAFLDHGRVTDDEKILNAKLPGAPVVVRYTPDNDEDEKPTPYWLCPQDYQDARVLIRPLSNTFRMRVYDVPPTVSVDDVRSEDLDLHGTSINRISVYPHQTKIALPLTEKYKSILVLQTYCSEEADISLKSDNNVVPFMCRFPFQYTQKT</sequence>
<dbReference type="RefSeq" id="XP_046067924.1">
    <property type="nucleotide sequence ID" value="XM_046220948.1"/>
</dbReference>
<dbReference type="EMBL" id="JAJTJA010000011">
    <property type="protein sequence ID" value="KAH8691927.1"/>
    <property type="molecule type" value="Genomic_DNA"/>
</dbReference>